<feature type="region of interest" description="Disordered" evidence="1">
    <location>
        <begin position="1"/>
        <end position="36"/>
    </location>
</feature>
<keyword evidence="4" id="KW-1185">Reference proteome</keyword>
<dbReference type="PROSITE" id="PS50041">
    <property type="entry name" value="C_TYPE_LECTIN_2"/>
    <property type="match status" value="1"/>
</dbReference>
<dbReference type="Gene3D" id="3.10.100.10">
    <property type="entry name" value="Mannose-Binding Protein A, subunit A"/>
    <property type="match status" value="1"/>
</dbReference>
<dbReference type="InterPro" id="IPR016186">
    <property type="entry name" value="C-type_lectin-like/link_sf"/>
</dbReference>
<dbReference type="InParanoid" id="E4X1M8"/>
<evidence type="ECO:0000256" key="1">
    <source>
        <dbReference type="SAM" id="MobiDB-lite"/>
    </source>
</evidence>
<feature type="compositionally biased region" description="Low complexity" evidence="1">
    <location>
        <begin position="26"/>
        <end position="36"/>
    </location>
</feature>
<proteinExistence type="predicted"/>
<dbReference type="InterPro" id="IPR016187">
    <property type="entry name" value="CTDL_fold"/>
</dbReference>
<protein>
    <recommendedName>
        <fullName evidence="2">C-type lectin domain-containing protein</fullName>
    </recommendedName>
</protein>
<evidence type="ECO:0000313" key="4">
    <source>
        <dbReference type="Proteomes" id="UP000001307"/>
    </source>
</evidence>
<dbReference type="OrthoDB" id="418245at2759"/>
<evidence type="ECO:0000259" key="2">
    <source>
        <dbReference type="PROSITE" id="PS50041"/>
    </source>
</evidence>
<dbReference type="EMBL" id="FN653021">
    <property type="protein sequence ID" value="CBY23345.1"/>
    <property type="molecule type" value="Genomic_DNA"/>
</dbReference>
<feature type="compositionally biased region" description="Basic and acidic residues" evidence="1">
    <location>
        <begin position="1"/>
        <end position="23"/>
    </location>
</feature>
<accession>E4X1M8</accession>
<feature type="compositionally biased region" description="Low complexity" evidence="1">
    <location>
        <begin position="83"/>
        <end position="96"/>
    </location>
</feature>
<feature type="domain" description="C-type lectin" evidence="2">
    <location>
        <begin position="162"/>
        <end position="219"/>
    </location>
</feature>
<gene>
    <name evidence="3" type="ORF">GSOID_T00015776001</name>
</gene>
<dbReference type="InterPro" id="IPR001304">
    <property type="entry name" value="C-type_lectin-like"/>
</dbReference>
<sequence length="351" mass="39823">MNERTRPEASTDPESKSTTRKMDYYSSTSAGTKTTASFTDSSVTHVTTDGLTTADQMSSTDYFATTSPGSDVISTSKSPDIISSAETTTEQSFSTTEKTMGNCIEKVWFVAQEENNLHYDVIKQNCADKASENNATFGYPAFFNSPEEFEQFKSSVPHRKEYIGYELHGNNAKENWRKADGSEIEYENWDIGQPDQNHETCAQINWGNYTNYKWHDTTCGNDDKWCNNAYYSCRFEIICPVTTTKTSSMQMTTTRDATITPLPTKIFIPATITTIVSNETDFDIRIEDRPLKTVWIWGMTTEVVSATPNAGHKARWIPKDELPNGHKRGKIEFVHYTTMEMGRWRTYSFGK</sequence>
<dbReference type="Proteomes" id="UP000001307">
    <property type="component" value="Unassembled WGS sequence"/>
</dbReference>
<evidence type="ECO:0000313" key="3">
    <source>
        <dbReference type="EMBL" id="CBY23345.1"/>
    </source>
</evidence>
<reference evidence="3" key="1">
    <citation type="journal article" date="2010" name="Science">
        <title>Plasticity of animal genome architecture unmasked by rapid evolution of a pelagic tunicate.</title>
        <authorList>
            <person name="Denoeud F."/>
            <person name="Henriet S."/>
            <person name="Mungpakdee S."/>
            <person name="Aury J.M."/>
            <person name="Da Silva C."/>
            <person name="Brinkmann H."/>
            <person name="Mikhaleva J."/>
            <person name="Olsen L.C."/>
            <person name="Jubin C."/>
            <person name="Canestro C."/>
            <person name="Bouquet J.M."/>
            <person name="Danks G."/>
            <person name="Poulain J."/>
            <person name="Campsteijn C."/>
            <person name="Adamski M."/>
            <person name="Cross I."/>
            <person name="Yadetie F."/>
            <person name="Muffato M."/>
            <person name="Louis A."/>
            <person name="Butcher S."/>
            <person name="Tsagkogeorga G."/>
            <person name="Konrad A."/>
            <person name="Singh S."/>
            <person name="Jensen M.F."/>
            <person name="Cong E.H."/>
            <person name="Eikeseth-Otteraa H."/>
            <person name="Noel B."/>
            <person name="Anthouard V."/>
            <person name="Porcel B.M."/>
            <person name="Kachouri-Lafond R."/>
            <person name="Nishino A."/>
            <person name="Ugolini M."/>
            <person name="Chourrout P."/>
            <person name="Nishida H."/>
            <person name="Aasland R."/>
            <person name="Huzurbazar S."/>
            <person name="Westhof E."/>
            <person name="Delsuc F."/>
            <person name="Lehrach H."/>
            <person name="Reinhardt R."/>
            <person name="Weissenbach J."/>
            <person name="Roy S.W."/>
            <person name="Artiguenave F."/>
            <person name="Postlethwait J.H."/>
            <person name="Manak J.R."/>
            <person name="Thompson E.M."/>
            <person name="Jaillon O."/>
            <person name="Du Pasquier L."/>
            <person name="Boudinot P."/>
            <person name="Liberles D.A."/>
            <person name="Volff J.N."/>
            <person name="Philippe H."/>
            <person name="Lenhard B."/>
            <person name="Roest Crollius H."/>
            <person name="Wincker P."/>
            <person name="Chourrout D."/>
        </authorList>
    </citation>
    <scope>NUCLEOTIDE SEQUENCE [LARGE SCALE GENOMIC DNA]</scope>
</reference>
<name>E4X1M8_OIKDI</name>
<dbReference type="SUPFAM" id="SSF56436">
    <property type="entry name" value="C-type lectin-like"/>
    <property type="match status" value="1"/>
</dbReference>
<organism evidence="3">
    <name type="scientific">Oikopleura dioica</name>
    <name type="common">Tunicate</name>
    <dbReference type="NCBI Taxonomy" id="34765"/>
    <lineage>
        <taxon>Eukaryota</taxon>
        <taxon>Metazoa</taxon>
        <taxon>Chordata</taxon>
        <taxon>Tunicata</taxon>
        <taxon>Appendicularia</taxon>
        <taxon>Copelata</taxon>
        <taxon>Oikopleuridae</taxon>
        <taxon>Oikopleura</taxon>
    </lineage>
</organism>
<dbReference type="AlphaFoldDB" id="E4X1M8"/>
<feature type="region of interest" description="Disordered" evidence="1">
    <location>
        <begin position="65"/>
        <end position="96"/>
    </location>
</feature>
<feature type="compositionally biased region" description="Polar residues" evidence="1">
    <location>
        <begin position="65"/>
        <end position="78"/>
    </location>
</feature>